<evidence type="ECO:0000313" key="3">
    <source>
        <dbReference type="Proteomes" id="UP001153269"/>
    </source>
</evidence>
<dbReference type="AlphaFoldDB" id="A0A9N7YWI1"/>
<dbReference type="Proteomes" id="UP001153269">
    <property type="component" value="Unassembled WGS sequence"/>
</dbReference>
<sequence>MEQGDTPHSGIGNNLPHLGDNNDSGEDVVPDVVVEVENPLPEESSRTLKAEDDWENEFRWWDEFEVSNPESDDSDDPDRYDRDGSDCNMDLLGYSPLSDAAVDAVLPEEEEEEPLPTTSRKRSREAETEEEERPYKKSRRCCEFDDSSINTDNGGDGPLSDATVDAVLPEEEEEEPLPTTSRKRSREADTEEEERPYKKSRRCCEFDDSSINTDNGGDGPLSDAAVDAVLPKEEEPLPSPSTKSGGAPAQSFYKKVKRG</sequence>
<name>A0A9N7YWI1_PLEPL</name>
<feature type="region of interest" description="Disordered" evidence="1">
    <location>
        <begin position="1"/>
        <end position="31"/>
    </location>
</feature>
<keyword evidence="3" id="KW-1185">Reference proteome</keyword>
<organism evidence="2 3">
    <name type="scientific">Pleuronectes platessa</name>
    <name type="common">European plaice</name>
    <dbReference type="NCBI Taxonomy" id="8262"/>
    <lineage>
        <taxon>Eukaryota</taxon>
        <taxon>Metazoa</taxon>
        <taxon>Chordata</taxon>
        <taxon>Craniata</taxon>
        <taxon>Vertebrata</taxon>
        <taxon>Euteleostomi</taxon>
        <taxon>Actinopterygii</taxon>
        <taxon>Neopterygii</taxon>
        <taxon>Teleostei</taxon>
        <taxon>Neoteleostei</taxon>
        <taxon>Acanthomorphata</taxon>
        <taxon>Carangaria</taxon>
        <taxon>Pleuronectiformes</taxon>
        <taxon>Pleuronectoidei</taxon>
        <taxon>Pleuronectidae</taxon>
        <taxon>Pleuronectes</taxon>
    </lineage>
</organism>
<dbReference type="EMBL" id="CADEAL010002447">
    <property type="protein sequence ID" value="CAB1440413.1"/>
    <property type="molecule type" value="Genomic_DNA"/>
</dbReference>
<proteinExistence type="predicted"/>
<evidence type="ECO:0000313" key="2">
    <source>
        <dbReference type="EMBL" id="CAB1440413.1"/>
    </source>
</evidence>
<reference evidence="2" key="1">
    <citation type="submission" date="2020-03" db="EMBL/GenBank/DDBJ databases">
        <authorList>
            <person name="Weist P."/>
        </authorList>
    </citation>
    <scope>NUCLEOTIDE SEQUENCE</scope>
</reference>
<gene>
    <name evidence="2" type="ORF">PLEPLA_LOCUS28179</name>
</gene>
<feature type="region of interest" description="Disordered" evidence="1">
    <location>
        <begin position="62"/>
        <end position="259"/>
    </location>
</feature>
<comment type="caution">
    <text evidence="2">The sequence shown here is derived from an EMBL/GenBank/DDBJ whole genome shotgun (WGS) entry which is preliminary data.</text>
</comment>
<accession>A0A9N7YWI1</accession>
<protein>
    <submittedName>
        <fullName evidence="2">Uncharacterized protein</fullName>
    </submittedName>
</protein>
<evidence type="ECO:0000256" key="1">
    <source>
        <dbReference type="SAM" id="MobiDB-lite"/>
    </source>
</evidence>